<evidence type="ECO:0000256" key="1">
    <source>
        <dbReference type="ARBA" id="ARBA00022723"/>
    </source>
</evidence>
<dbReference type="Proteomes" id="UP001519460">
    <property type="component" value="Unassembled WGS sequence"/>
</dbReference>
<dbReference type="AlphaFoldDB" id="A0ABD0M603"/>
<gene>
    <name evidence="9" type="ORF">BaRGS_00001722</name>
</gene>
<evidence type="ECO:0000313" key="9">
    <source>
        <dbReference type="EMBL" id="KAK7506871.1"/>
    </source>
</evidence>
<feature type="non-terminal residue" evidence="9">
    <location>
        <position position="1"/>
    </location>
</feature>
<accession>A0ABD0M603</accession>
<sequence length="209" mass="23388">CKEWIQRTRRQELLPLTAAEVRSSGVCLCADHFEPSQFNRPAERNRLIWNAIPTVFPSVPNPPPRIDSLRKPPAVRRGPPKKKPRISEQPTAVDVTDAGAHAETVVESDNATKGRSTSATSEPLAAASSCNYDAPPVSTTSSPTKQKLLRARNKINRLKKKIKELKKNSQRKRKFTLVERNKNVLKELSHFLSGPILHLVTTQINHINL</sequence>
<comment type="caution">
    <text evidence="9">The sequence shown here is derived from an EMBL/GenBank/DDBJ whole genome shotgun (WGS) entry which is preliminary data.</text>
</comment>
<keyword evidence="1" id="KW-0479">Metal-binding</keyword>
<organism evidence="9 10">
    <name type="scientific">Batillaria attramentaria</name>
    <dbReference type="NCBI Taxonomy" id="370345"/>
    <lineage>
        <taxon>Eukaryota</taxon>
        <taxon>Metazoa</taxon>
        <taxon>Spiralia</taxon>
        <taxon>Lophotrochozoa</taxon>
        <taxon>Mollusca</taxon>
        <taxon>Gastropoda</taxon>
        <taxon>Caenogastropoda</taxon>
        <taxon>Sorbeoconcha</taxon>
        <taxon>Cerithioidea</taxon>
        <taxon>Batillariidae</taxon>
        <taxon>Batillaria</taxon>
    </lineage>
</organism>
<dbReference type="EMBL" id="JACVVK020000005">
    <property type="protein sequence ID" value="KAK7506871.1"/>
    <property type="molecule type" value="Genomic_DNA"/>
</dbReference>
<keyword evidence="4 5" id="KW-0238">DNA-binding</keyword>
<feature type="domain" description="THAP-type" evidence="8">
    <location>
        <begin position="1"/>
        <end position="56"/>
    </location>
</feature>
<dbReference type="PROSITE" id="PS50950">
    <property type="entry name" value="ZF_THAP"/>
    <property type="match status" value="1"/>
</dbReference>
<evidence type="ECO:0000256" key="2">
    <source>
        <dbReference type="ARBA" id="ARBA00022771"/>
    </source>
</evidence>
<dbReference type="SUPFAM" id="SSF57716">
    <property type="entry name" value="Glucocorticoid receptor-like (DNA-binding domain)"/>
    <property type="match status" value="1"/>
</dbReference>
<feature type="compositionally biased region" description="Polar residues" evidence="7">
    <location>
        <begin position="107"/>
        <end position="121"/>
    </location>
</feature>
<evidence type="ECO:0000259" key="8">
    <source>
        <dbReference type="PROSITE" id="PS50950"/>
    </source>
</evidence>
<keyword evidence="6" id="KW-0175">Coiled coil</keyword>
<keyword evidence="10" id="KW-1185">Reference proteome</keyword>
<keyword evidence="2 5" id="KW-0863">Zinc-finger</keyword>
<feature type="region of interest" description="Disordered" evidence="7">
    <location>
        <begin position="58"/>
        <end position="144"/>
    </location>
</feature>
<evidence type="ECO:0000256" key="7">
    <source>
        <dbReference type="SAM" id="MobiDB-lite"/>
    </source>
</evidence>
<name>A0ABD0M603_9CAEN</name>
<dbReference type="GO" id="GO:0008270">
    <property type="term" value="F:zinc ion binding"/>
    <property type="evidence" value="ECO:0007669"/>
    <property type="project" value="UniProtKB-KW"/>
</dbReference>
<dbReference type="GO" id="GO:0003677">
    <property type="term" value="F:DNA binding"/>
    <property type="evidence" value="ECO:0007669"/>
    <property type="project" value="UniProtKB-UniRule"/>
</dbReference>
<reference evidence="9 10" key="1">
    <citation type="journal article" date="2023" name="Sci. Data">
        <title>Genome assembly of the Korean intertidal mud-creeper Batillaria attramentaria.</title>
        <authorList>
            <person name="Patra A.K."/>
            <person name="Ho P.T."/>
            <person name="Jun S."/>
            <person name="Lee S.J."/>
            <person name="Kim Y."/>
            <person name="Won Y.J."/>
        </authorList>
    </citation>
    <scope>NUCLEOTIDE SEQUENCE [LARGE SCALE GENOMIC DNA]</scope>
    <source>
        <strain evidence="9">Wonlab-2016</strain>
    </source>
</reference>
<keyword evidence="3" id="KW-0862">Zinc</keyword>
<evidence type="ECO:0000256" key="6">
    <source>
        <dbReference type="SAM" id="Coils"/>
    </source>
</evidence>
<dbReference type="Pfam" id="PF05485">
    <property type="entry name" value="THAP"/>
    <property type="match status" value="1"/>
</dbReference>
<feature type="coiled-coil region" evidence="6">
    <location>
        <begin position="148"/>
        <end position="175"/>
    </location>
</feature>
<evidence type="ECO:0000256" key="5">
    <source>
        <dbReference type="PROSITE-ProRule" id="PRU00309"/>
    </source>
</evidence>
<evidence type="ECO:0000313" key="10">
    <source>
        <dbReference type="Proteomes" id="UP001519460"/>
    </source>
</evidence>
<evidence type="ECO:0000256" key="3">
    <source>
        <dbReference type="ARBA" id="ARBA00022833"/>
    </source>
</evidence>
<dbReference type="InterPro" id="IPR006612">
    <property type="entry name" value="THAP_Znf"/>
</dbReference>
<proteinExistence type="predicted"/>
<protein>
    <recommendedName>
        <fullName evidence="8">THAP-type domain-containing protein</fullName>
    </recommendedName>
</protein>
<evidence type="ECO:0000256" key="4">
    <source>
        <dbReference type="ARBA" id="ARBA00023125"/>
    </source>
</evidence>